<dbReference type="GeneID" id="39584113"/>
<dbReference type="AlphaFoldDB" id="A0A3N2PK77"/>
<dbReference type="STRING" id="1314773.A0A3N2PK77"/>
<dbReference type="InterPro" id="IPR011042">
    <property type="entry name" value="6-blade_b-propeller_TolB-like"/>
</dbReference>
<dbReference type="Proteomes" id="UP000272025">
    <property type="component" value="Unassembled WGS sequence"/>
</dbReference>
<proteinExistence type="predicted"/>
<dbReference type="Gene3D" id="2.120.10.30">
    <property type="entry name" value="TolB, C-terminal domain"/>
    <property type="match status" value="1"/>
</dbReference>
<keyword evidence="1" id="KW-1133">Transmembrane helix</keyword>
<evidence type="ECO:0000313" key="3">
    <source>
        <dbReference type="EMBL" id="ROT34928.1"/>
    </source>
</evidence>
<gene>
    <name evidence="3" type="ORF">SODALDRAFT_74041</name>
</gene>
<organism evidence="3 4">
    <name type="scientific">Sodiomyces alkalinus (strain CBS 110278 / VKM F-3762 / F11)</name>
    <name type="common">Alkaliphilic filamentous fungus</name>
    <dbReference type="NCBI Taxonomy" id="1314773"/>
    <lineage>
        <taxon>Eukaryota</taxon>
        <taxon>Fungi</taxon>
        <taxon>Dikarya</taxon>
        <taxon>Ascomycota</taxon>
        <taxon>Pezizomycotina</taxon>
        <taxon>Sordariomycetes</taxon>
        <taxon>Hypocreomycetidae</taxon>
        <taxon>Glomerellales</taxon>
        <taxon>Plectosphaerellaceae</taxon>
        <taxon>Sodiomyces</taxon>
    </lineage>
</organism>
<dbReference type="InterPro" id="IPR054539">
    <property type="entry name" value="Beta-prop_PDH"/>
</dbReference>
<keyword evidence="4" id="KW-1185">Reference proteome</keyword>
<dbReference type="EMBL" id="ML119062">
    <property type="protein sequence ID" value="ROT34928.1"/>
    <property type="molecule type" value="Genomic_DNA"/>
</dbReference>
<dbReference type="InterPro" id="IPR011041">
    <property type="entry name" value="Quinoprot_gluc/sorb_DH_b-prop"/>
</dbReference>
<accession>A0A3N2PK77</accession>
<dbReference type="RefSeq" id="XP_028462734.1">
    <property type="nucleotide sequence ID" value="XM_028615636.1"/>
</dbReference>
<keyword evidence="1" id="KW-0472">Membrane</keyword>
<keyword evidence="1" id="KW-0812">Transmembrane</keyword>
<evidence type="ECO:0000256" key="1">
    <source>
        <dbReference type="SAM" id="Phobius"/>
    </source>
</evidence>
<name>A0A3N2PK77_SODAK</name>
<dbReference type="SUPFAM" id="SSF50952">
    <property type="entry name" value="Soluble quinoprotein glucose dehydrogenase"/>
    <property type="match status" value="1"/>
</dbReference>
<evidence type="ECO:0000313" key="4">
    <source>
        <dbReference type="Proteomes" id="UP000272025"/>
    </source>
</evidence>
<evidence type="ECO:0000259" key="2">
    <source>
        <dbReference type="Pfam" id="PF22807"/>
    </source>
</evidence>
<dbReference type="OrthoDB" id="507128at2759"/>
<dbReference type="Pfam" id="PF22807">
    <property type="entry name" value="TrAA12"/>
    <property type="match status" value="1"/>
</dbReference>
<feature type="domain" description="Pyrroloquinoline quinone-dependent pyranose dehydrogenase beta-propeller" evidence="2">
    <location>
        <begin position="16"/>
        <end position="418"/>
    </location>
</feature>
<feature type="transmembrane region" description="Helical" evidence="1">
    <location>
        <begin position="445"/>
        <end position="468"/>
    </location>
</feature>
<protein>
    <submittedName>
        <fullName evidence="3">L-sorbosone dehydrogenase</fullName>
    </submittedName>
</protein>
<reference evidence="3 4" key="1">
    <citation type="journal article" date="2018" name="Mol. Ecol.">
        <title>The obligate alkalophilic soda-lake fungus Sodiomyces alkalinus has shifted to a protein diet.</title>
        <authorList>
            <person name="Grum-Grzhimaylo A.A."/>
            <person name="Falkoski D.L."/>
            <person name="van den Heuvel J."/>
            <person name="Valero-Jimenez C.A."/>
            <person name="Min B."/>
            <person name="Choi I.G."/>
            <person name="Lipzen A."/>
            <person name="Daum C.G."/>
            <person name="Aanen D.K."/>
            <person name="Tsang A."/>
            <person name="Henrissat B."/>
            <person name="Bilanenko E.N."/>
            <person name="de Vries R.P."/>
            <person name="van Kan J.A.L."/>
            <person name="Grigoriev I.V."/>
            <person name="Debets A.J.M."/>
        </authorList>
    </citation>
    <scope>NUCLEOTIDE SEQUENCE [LARGE SCALE GENOMIC DNA]</scope>
    <source>
        <strain evidence="3 4">F11</strain>
    </source>
</reference>
<sequence>MTQSCDNYFTPNYKPPVAADGWTYRLIAQDLARPRSLVIDSRGALLVLEAGNGIKRITLEDNGGTCLAARDETLLVRHSALNHGIAISDDGTTLFASTSDEVFSWSYDAVDGIVSAANRTIVEGMHNSGHTTRSLLMSRKSPGMLVVSRGSDGNIDELCSDESSGHCQVRAFNVTDLVTGAGDGGGQDPLDFTTDGILLGWGLRNSVGIAEDPNEGGIWTVENSVDNLERDGVDIHRDNPAEELNFHGSLEDLVLGVNNGNGRGANYGYPDCLALGSTDDFPQLGDLNPGDHFHAAGFTTLNDSACEGRVSPRLTFQAHTAPLDIKFAPDGSEAFIAFHGSWNRDDPVGYKVSSVAFDRRGSPEVSADSNAAMVDVLSNQDLSDCPAGCFRPVGLAWDDQRRLYVTSDSTGEIFVLQRSSDSGSEASPSPTSTPDAAPAMGFPNMWVSLVALAIPMVMPLAAGFRFLAIGA</sequence>